<dbReference type="AlphaFoldDB" id="A0A9D3W7A9"/>
<accession>A0A9D3W7A9</accession>
<gene>
    <name evidence="1" type="ORF">J1N35_007655</name>
</gene>
<protein>
    <submittedName>
        <fullName evidence="1">Uncharacterized protein</fullName>
    </submittedName>
</protein>
<comment type="caution">
    <text evidence="1">The sequence shown here is derived from an EMBL/GenBank/DDBJ whole genome shotgun (WGS) entry which is preliminary data.</text>
</comment>
<evidence type="ECO:0000313" key="1">
    <source>
        <dbReference type="EMBL" id="KAH1114277.1"/>
    </source>
</evidence>
<keyword evidence="2" id="KW-1185">Reference proteome</keyword>
<evidence type="ECO:0000313" key="2">
    <source>
        <dbReference type="Proteomes" id="UP000828251"/>
    </source>
</evidence>
<name>A0A9D3W7A9_9ROSI</name>
<dbReference type="Proteomes" id="UP000828251">
    <property type="component" value="Unassembled WGS sequence"/>
</dbReference>
<organism evidence="1 2">
    <name type="scientific">Gossypium stocksii</name>
    <dbReference type="NCBI Taxonomy" id="47602"/>
    <lineage>
        <taxon>Eukaryota</taxon>
        <taxon>Viridiplantae</taxon>
        <taxon>Streptophyta</taxon>
        <taxon>Embryophyta</taxon>
        <taxon>Tracheophyta</taxon>
        <taxon>Spermatophyta</taxon>
        <taxon>Magnoliopsida</taxon>
        <taxon>eudicotyledons</taxon>
        <taxon>Gunneridae</taxon>
        <taxon>Pentapetalae</taxon>
        <taxon>rosids</taxon>
        <taxon>malvids</taxon>
        <taxon>Malvales</taxon>
        <taxon>Malvaceae</taxon>
        <taxon>Malvoideae</taxon>
        <taxon>Gossypium</taxon>
    </lineage>
</organism>
<sequence>MESVIALTINSVAVSANLVLHSKFKHVELDLFFVREKIADGKLSVGHILAQEQVADVFTKPLSAQLFTKFRSCFKIVAKFLMPVWLYYGKR</sequence>
<dbReference type="OrthoDB" id="1192411at2759"/>
<dbReference type="EMBL" id="JAIQCV010000003">
    <property type="protein sequence ID" value="KAH1114277.1"/>
    <property type="molecule type" value="Genomic_DNA"/>
</dbReference>
<reference evidence="1 2" key="1">
    <citation type="journal article" date="2021" name="Plant Biotechnol. J.">
        <title>Multi-omics assisted identification of the key and species-specific regulatory components of drought-tolerant mechanisms in Gossypium stocksii.</title>
        <authorList>
            <person name="Yu D."/>
            <person name="Ke L."/>
            <person name="Zhang D."/>
            <person name="Wu Y."/>
            <person name="Sun Y."/>
            <person name="Mei J."/>
            <person name="Sun J."/>
            <person name="Sun Y."/>
        </authorList>
    </citation>
    <scope>NUCLEOTIDE SEQUENCE [LARGE SCALE GENOMIC DNA]</scope>
    <source>
        <strain evidence="2">cv. E1</strain>
        <tissue evidence="1">Leaf</tissue>
    </source>
</reference>
<proteinExistence type="predicted"/>